<dbReference type="InParanoid" id="A0A166MZU8"/>
<dbReference type="Proteomes" id="UP000077266">
    <property type="component" value="Unassembled WGS sequence"/>
</dbReference>
<dbReference type="AlphaFoldDB" id="A0A166MZU8"/>
<reference evidence="1 2" key="1">
    <citation type="journal article" date="2016" name="Mol. Biol. Evol.">
        <title>Comparative Genomics of Early-Diverging Mushroom-Forming Fungi Provides Insights into the Origins of Lignocellulose Decay Capabilities.</title>
        <authorList>
            <person name="Nagy L.G."/>
            <person name="Riley R."/>
            <person name="Tritt A."/>
            <person name="Adam C."/>
            <person name="Daum C."/>
            <person name="Floudas D."/>
            <person name="Sun H."/>
            <person name="Yadav J.S."/>
            <person name="Pangilinan J."/>
            <person name="Larsson K.H."/>
            <person name="Matsuura K."/>
            <person name="Barry K."/>
            <person name="Labutti K."/>
            <person name="Kuo R."/>
            <person name="Ohm R.A."/>
            <person name="Bhattacharya S.S."/>
            <person name="Shirouzu T."/>
            <person name="Yoshinaga Y."/>
            <person name="Martin F.M."/>
            <person name="Grigoriev I.V."/>
            <person name="Hibbett D.S."/>
        </authorList>
    </citation>
    <scope>NUCLEOTIDE SEQUENCE [LARGE SCALE GENOMIC DNA]</scope>
    <source>
        <strain evidence="1 2">HHB12029</strain>
    </source>
</reference>
<proteinExistence type="predicted"/>
<dbReference type="OrthoDB" id="3260975at2759"/>
<evidence type="ECO:0000313" key="1">
    <source>
        <dbReference type="EMBL" id="KZV78598.1"/>
    </source>
</evidence>
<sequence>MASPLDVQELVGDETAEARAWLRNIKKYIAAQTVNTPATRLDSAAAALFGVHIAEGSTAQTWFNGLTVAQRTSYANLTREFDTRWPPIPATPTPLRQILEEFDGYVLTAGDIGQRIPTGHGNATDWAHKVFAQRLLTLGTRTTLPDAALVMRAMDKHIPPAVRELMQPHASRSWRDCAASLPVPGPAPSAGS</sequence>
<gene>
    <name evidence="1" type="ORF">EXIGLDRAFT_709010</name>
</gene>
<dbReference type="EMBL" id="KV426827">
    <property type="protein sequence ID" value="KZV78598.1"/>
    <property type="molecule type" value="Genomic_DNA"/>
</dbReference>
<organism evidence="1 2">
    <name type="scientific">Exidia glandulosa HHB12029</name>
    <dbReference type="NCBI Taxonomy" id="1314781"/>
    <lineage>
        <taxon>Eukaryota</taxon>
        <taxon>Fungi</taxon>
        <taxon>Dikarya</taxon>
        <taxon>Basidiomycota</taxon>
        <taxon>Agaricomycotina</taxon>
        <taxon>Agaricomycetes</taxon>
        <taxon>Auriculariales</taxon>
        <taxon>Exidiaceae</taxon>
        <taxon>Exidia</taxon>
    </lineage>
</organism>
<name>A0A166MZU8_EXIGL</name>
<protein>
    <submittedName>
        <fullName evidence="1">Uncharacterized protein</fullName>
    </submittedName>
</protein>
<accession>A0A166MZU8</accession>
<keyword evidence="2" id="KW-1185">Reference proteome</keyword>
<evidence type="ECO:0000313" key="2">
    <source>
        <dbReference type="Proteomes" id="UP000077266"/>
    </source>
</evidence>